<evidence type="ECO:0000256" key="6">
    <source>
        <dbReference type="ARBA" id="ARBA00022989"/>
    </source>
</evidence>
<dbReference type="EMBL" id="VCKW01000296">
    <property type="protein sequence ID" value="TMQ90395.1"/>
    <property type="molecule type" value="Genomic_DNA"/>
</dbReference>
<sequence length="93" mass="9811">MDAVYTVTMVLLGAAVLMTAMRLIRGRTAFDRIMAMDVLSVLLVSGIAVHAAARDEPANATILVVISLLGFVGSVTAARLASEHAENRAEDRA</sequence>
<evidence type="ECO:0000256" key="1">
    <source>
        <dbReference type="ARBA" id="ARBA00004651"/>
    </source>
</evidence>
<dbReference type="RefSeq" id="WP_138649615.1">
    <property type="nucleotide sequence ID" value="NZ_VCKW01000296.1"/>
</dbReference>
<keyword evidence="6 8" id="KW-1133">Transmembrane helix</keyword>
<gene>
    <name evidence="9" type="ORF">ETD83_35665</name>
</gene>
<keyword evidence="10" id="KW-1185">Reference proteome</keyword>
<proteinExistence type="inferred from homology"/>
<protein>
    <submittedName>
        <fullName evidence="9">Sodium:proton antiporter</fullName>
    </submittedName>
</protein>
<dbReference type="PANTHER" id="PTHR34702">
    <property type="entry name" value="NA(+)/H(+) ANTIPORTER SUBUNIT F1"/>
    <property type="match status" value="1"/>
</dbReference>
<keyword evidence="3" id="KW-0813">Transport</keyword>
<evidence type="ECO:0000256" key="8">
    <source>
        <dbReference type="SAM" id="Phobius"/>
    </source>
</evidence>
<reference evidence="9 10" key="1">
    <citation type="submission" date="2019-05" db="EMBL/GenBank/DDBJ databases">
        <title>Draft genome sequence of Actinomadura sp. 14C53.</title>
        <authorList>
            <person name="Saricaoglu S."/>
            <person name="Isik K."/>
        </authorList>
    </citation>
    <scope>NUCLEOTIDE SEQUENCE [LARGE SCALE GENOMIC DNA]</scope>
    <source>
        <strain evidence="9 10">14C53</strain>
    </source>
</reference>
<feature type="transmembrane region" description="Helical" evidence="8">
    <location>
        <begin position="6"/>
        <end position="24"/>
    </location>
</feature>
<evidence type="ECO:0000256" key="3">
    <source>
        <dbReference type="ARBA" id="ARBA00022448"/>
    </source>
</evidence>
<organism evidence="9 10">
    <name type="scientific">Actinomadura soli</name>
    <dbReference type="NCBI Taxonomy" id="2508997"/>
    <lineage>
        <taxon>Bacteria</taxon>
        <taxon>Bacillati</taxon>
        <taxon>Actinomycetota</taxon>
        <taxon>Actinomycetes</taxon>
        <taxon>Streptosporangiales</taxon>
        <taxon>Thermomonosporaceae</taxon>
        <taxon>Actinomadura</taxon>
    </lineage>
</organism>
<dbReference type="Pfam" id="PF04066">
    <property type="entry name" value="MrpF_PhaF"/>
    <property type="match status" value="1"/>
</dbReference>
<evidence type="ECO:0000256" key="4">
    <source>
        <dbReference type="ARBA" id="ARBA00022475"/>
    </source>
</evidence>
<dbReference type="GO" id="GO:0015385">
    <property type="term" value="F:sodium:proton antiporter activity"/>
    <property type="evidence" value="ECO:0007669"/>
    <property type="project" value="TreeGrafter"/>
</dbReference>
<evidence type="ECO:0000256" key="5">
    <source>
        <dbReference type="ARBA" id="ARBA00022692"/>
    </source>
</evidence>
<evidence type="ECO:0000256" key="2">
    <source>
        <dbReference type="ARBA" id="ARBA00009212"/>
    </source>
</evidence>
<evidence type="ECO:0000313" key="9">
    <source>
        <dbReference type="EMBL" id="TMQ90395.1"/>
    </source>
</evidence>
<comment type="caution">
    <text evidence="9">The sequence shown here is derived from an EMBL/GenBank/DDBJ whole genome shotgun (WGS) entry which is preliminary data.</text>
</comment>
<evidence type="ECO:0000313" key="10">
    <source>
        <dbReference type="Proteomes" id="UP000309174"/>
    </source>
</evidence>
<dbReference type="InterPro" id="IPR007208">
    <property type="entry name" value="MrpF/PhaF-like"/>
</dbReference>
<comment type="similarity">
    <text evidence="2">Belongs to the CPA3 antiporters (TC 2.A.63) subunit F family.</text>
</comment>
<keyword evidence="5 8" id="KW-0812">Transmembrane</keyword>
<evidence type="ECO:0000256" key="7">
    <source>
        <dbReference type="ARBA" id="ARBA00023136"/>
    </source>
</evidence>
<dbReference type="Proteomes" id="UP000309174">
    <property type="component" value="Unassembled WGS sequence"/>
</dbReference>
<accession>A0A5C4J291</accession>
<dbReference type="GO" id="GO:0005886">
    <property type="term" value="C:plasma membrane"/>
    <property type="evidence" value="ECO:0007669"/>
    <property type="project" value="UniProtKB-SubCell"/>
</dbReference>
<keyword evidence="4" id="KW-1003">Cell membrane</keyword>
<dbReference type="OrthoDB" id="3733837at2"/>
<name>A0A5C4J291_9ACTN</name>
<dbReference type="PANTHER" id="PTHR34702:SF1">
    <property type="entry name" value="NA(+)_H(+) ANTIPORTER SUBUNIT F"/>
    <property type="match status" value="1"/>
</dbReference>
<feature type="transmembrane region" description="Helical" evidence="8">
    <location>
        <begin position="36"/>
        <end position="53"/>
    </location>
</feature>
<comment type="subcellular location">
    <subcellularLocation>
        <location evidence="1">Cell membrane</location>
        <topology evidence="1">Multi-pass membrane protein</topology>
    </subcellularLocation>
</comment>
<feature type="transmembrane region" description="Helical" evidence="8">
    <location>
        <begin position="59"/>
        <end position="78"/>
    </location>
</feature>
<dbReference type="AlphaFoldDB" id="A0A5C4J291"/>
<keyword evidence="7 8" id="KW-0472">Membrane</keyword>